<keyword evidence="1" id="KW-0732">Signal</keyword>
<feature type="chain" id="PRO_5026890951" description="Peptidase C39" evidence="1">
    <location>
        <begin position="38"/>
        <end position="285"/>
    </location>
</feature>
<gene>
    <name evidence="2" type="ORF">LMG29739_04263</name>
</gene>
<dbReference type="Proteomes" id="UP000494329">
    <property type="component" value="Unassembled WGS sequence"/>
</dbReference>
<dbReference type="EMBL" id="CADIKF010000036">
    <property type="protein sequence ID" value="CAB3764082.1"/>
    <property type="molecule type" value="Genomic_DNA"/>
</dbReference>
<evidence type="ECO:0000313" key="3">
    <source>
        <dbReference type="Proteomes" id="UP000494329"/>
    </source>
</evidence>
<protein>
    <recommendedName>
        <fullName evidence="4">Peptidase C39</fullName>
    </recommendedName>
</protein>
<evidence type="ECO:0008006" key="4">
    <source>
        <dbReference type="Google" id="ProtNLM"/>
    </source>
</evidence>
<dbReference type="AlphaFoldDB" id="A0A6J5EFV0"/>
<dbReference type="RefSeq" id="WP_377700523.1">
    <property type="nucleotide sequence ID" value="NZ_CADIKF010000036.1"/>
</dbReference>
<name>A0A6J5EFV0_9BURK</name>
<organism evidence="2 3">
    <name type="scientific">Paraburkholderia solisilvae</name>
    <dbReference type="NCBI Taxonomy" id="624376"/>
    <lineage>
        <taxon>Bacteria</taxon>
        <taxon>Pseudomonadati</taxon>
        <taxon>Pseudomonadota</taxon>
        <taxon>Betaproteobacteria</taxon>
        <taxon>Burkholderiales</taxon>
        <taxon>Burkholderiaceae</taxon>
        <taxon>Paraburkholderia</taxon>
    </lineage>
</organism>
<evidence type="ECO:0000256" key="1">
    <source>
        <dbReference type="SAM" id="SignalP"/>
    </source>
</evidence>
<sequence length="285" mass="28198">MKREPSTLSRAVNRTLRAATLAAAGGWALGSGGAAHAAEGGGAAGMPSFLSARDGAADSIKWQAVGDDVLAGQTGKFANGQMISGFVLNVLSQWSLPNGASAIAQGSLAVAQNAANQMSAAVNSNARVIDGNGRGSGADPSASVNGAQQISVNGVSQVTQVAGNSNVGMNSAQIDFSSNALPSVTSNGATSANASNANGTIKAGITFGNGGVTVALQTPAGLATQTIAPNSAQAGSIAQMLQIAGNNQQVANQLQLQLQTAQMSSSMLRQAGVLQALQNAINARR</sequence>
<evidence type="ECO:0000313" key="2">
    <source>
        <dbReference type="EMBL" id="CAB3764082.1"/>
    </source>
</evidence>
<feature type="signal peptide" evidence="1">
    <location>
        <begin position="1"/>
        <end position="37"/>
    </location>
</feature>
<keyword evidence="3" id="KW-1185">Reference proteome</keyword>
<accession>A0A6J5EFV0</accession>
<reference evidence="2 3" key="1">
    <citation type="submission" date="2020-04" db="EMBL/GenBank/DDBJ databases">
        <authorList>
            <person name="De Canck E."/>
        </authorList>
    </citation>
    <scope>NUCLEOTIDE SEQUENCE [LARGE SCALE GENOMIC DNA]</scope>
    <source>
        <strain evidence="2 3">LMG 29739</strain>
    </source>
</reference>
<proteinExistence type="predicted"/>